<evidence type="ECO:0000259" key="10">
    <source>
        <dbReference type="PROSITE" id="PS51379"/>
    </source>
</evidence>
<dbReference type="SUPFAM" id="SSF54862">
    <property type="entry name" value="4Fe-4S ferredoxins"/>
    <property type="match status" value="1"/>
</dbReference>
<gene>
    <name evidence="11" type="ORF">DX130_06755</name>
</gene>
<evidence type="ECO:0000256" key="4">
    <source>
        <dbReference type="ARBA" id="ARBA00022485"/>
    </source>
</evidence>
<dbReference type="GO" id="GO:0009055">
    <property type="term" value="F:electron transfer activity"/>
    <property type="evidence" value="ECO:0007669"/>
    <property type="project" value="UniProtKB-UniRule"/>
</dbReference>
<protein>
    <recommendedName>
        <fullName evidence="9">Ferredoxin</fullName>
    </recommendedName>
</protein>
<comment type="cofactor">
    <cofactor evidence="2 9">
        <name>[4Fe-4S] cluster</name>
        <dbReference type="ChEBI" id="CHEBI:49883"/>
    </cofactor>
</comment>
<keyword evidence="12" id="KW-1185">Reference proteome</keyword>
<feature type="domain" description="4Fe-4S ferredoxin-type" evidence="10">
    <location>
        <begin position="31"/>
        <end position="60"/>
    </location>
</feature>
<dbReference type="Pfam" id="PF00037">
    <property type="entry name" value="Fer4"/>
    <property type="match status" value="1"/>
</dbReference>
<accession>A0A371PKL0</accession>
<evidence type="ECO:0000256" key="7">
    <source>
        <dbReference type="ARBA" id="ARBA00023004"/>
    </source>
</evidence>
<dbReference type="Proteomes" id="UP000261905">
    <property type="component" value="Unassembled WGS sequence"/>
</dbReference>
<keyword evidence="7 9" id="KW-0408">Iron</keyword>
<dbReference type="PANTHER" id="PTHR42859">
    <property type="entry name" value="OXIDOREDUCTASE"/>
    <property type="match status" value="1"/>
</dbReference>
<dbReference type="InterPro" id="IPR050294">
    <property type="entry name" value="RnfB_subfamily"/>
</dbReference>
<comment type="caution">
    <text evidence="11">The sequence shown here is derived from an EMBL/GenBank/DDBJ whole genome shotgun (WGS) entry which is preliminary data.</text>
</comment>
<dbReference type="PANTHER" id="PTHR42859:SF2">
    <property type="entry name" value="FERREDOXIN"/>
    <property type="match status" value="1"/>
</dbReference>
<comment type="cofactor">
    <cofactor evidence="1">
        <name>[3Fe-4S] cluster</name>
        <dbReference type="ChEBI" id="CHEBI:21137"/>
    </cofactor>
</comment>
<evidence type="ECO:0000256" key="1">
    <source>
        <dbReference type="ARBA" id="ARBA00001927"/>
    </source>
</evidence>
<proteinExistence type="predicted"/>
<keyword evidence="8 9" id="KW-0411">Iron-sulfur</keyword>
<evidence type="ECO:0000313" key="11">
    <source>
        <dbReference type="EMBL" id="REK76730.1"/>
    </source>
</evidence>
<dbReference type="GO" id="GO:0046872">
    <property type="term" value="F:metal ion binding"/>
    <property type="evidence" value="ECO:0007669"/>
    <property type="project" value="UniProtKB-UniRule"/>
</dbReference>
<evidence type="ECO:0000256" key="8">
    <source>
        <dbReference type="ARBA" id="ARBA00023014"/>
    </source>
</evidence>
<dbReference type="EMBL" id="QUBQ01000001">
    <property type="protein sequence ID" value="REK76730.1"/>
    <property type="molecule type" value="Genomic_DNA"/>
</dbReference>
<dbReference type="PRINTS" id="PR00354">
    <property type="entry name" value="7FE8SFRDOXIN"/>
</dbReference>
<dbReference type="InterPro" id="IPR017896">
    <property type="entry name" value="4Fe4S_Fe-S-bd"/>
</dbReference>
<dbReference type="GO" id="GO:0051539">
    <property type="term" value="F:4 iron, 4 sulfur cluster binding"/>
    <property type="evidence" value="ECO:0007669"/>
    <property type="project" value="UniProtKB-UniRule"/>
</dbReference>
<evidence type="ECO:0000256" key="9">
    <source>
        <dbReference type="RuleBase" id="RU365098"/>
    </source>
</evidence>
<keyword evidence="3 9" id="KW-0813">Transport</keyword>
<name>A0A371PKL0_9BACL</name>
<evidence type="ECO:0000256" key="3">
    <source>
        <dbReference type="ARBA" id="ARBA00022448"/>
    </source>
</evidence>
<evidence type="ECO:0000256" key="5">
    <source>
        <dbReference type="ARBA" id="ARBA00022723"/>
    </source>
</evidence>
<dbReference type="Gene3D" id="3.30.70.20">
    <property type="match status" value="1"/>
</dbReference>
<dbReference type="InterPro" id="IPR017900">
    <property type="entry name" value="4Fe4S_Fe_S_CS"/>
</dbReference>
<dbReference type="InterPro" id="IPR000813">
    <property type="entry name" value="7Fe_ferredoxin"/>
</dbReference>
<keyword evidence="4 9" id="KW-0004">4Fe-4S</keyword>
<sequence length="79" mass="8569">MAFVITSPCIPEKAADCVDVCPVDCIVEGDDQYFIDPDLCISCGACEAACPVGAVFEEYDVPLGESHYIEKAIRFFQNA</sequence>
<dbReference type="PROSITE" id="PS00198">
    <property type="entry name" value="4FE4S_FER_1"/>
    <property type="match status" value="1"/>
</dbReference>
<evidence type="ECO:0000313" key="12">
    <source>
        <dbReference type="Proteomes" id="UP000261905"/>
    </source>
</evidence>
<dbReference type="RefSeq" id="WP_116043827.1">
    <property type="nucleotide sequence ID" value="NZ_QUBQ01000001.1"/>
</dbReference>
<keyword evidence="5 9" id="KW-0479">Metal-binding</keyword>
<organism evidence="11 12">
    <name type="scientific">Paenibacillus paeoniae</name>
    <dbReference type="NCBI Taxonomy" id="2292705"/>
    <lineage>
        <taxon>Bacteria</taxon>
        <taxon>Bacillati</taxon>
        <taxon>Bacillota</taxon>
        <taxon>Bacilli</taxon>
        <taxon>Bacillales</taxon>
        <taxon>Paenibacillaceae</taxon>
        <taxon>Paenibacillus</taxon>
    </lineage>
</organism>
<dbReference type="PROSITE" id="PS51379">
    <property type="entry name" value="4FE4S_FER_2"/>
    <property type="match status" value="1"/>
</dbReference>
<dbReference type="OrthoDB" id="9798098at2"/>
<reference evidence="11 12" key="1">
    <citation type="submission" date="2018-08" db="EMBL/GenBank/DDBJ databases">
        <title>Paenibacillus sp. M4BSY-1, whole genome shotgun sequence.</title>
        <authorList>
            <person name="Tuo L."/>
        </authorList>
    </citation>
    <scope>NUCLEOTIDE SEQUENCE [LARGE SCALE GENOMIC DNA]</scope>
    <source>
        <strain evidence="11 12">M4BSY-1</strain>
    </source>
</reference>
<evidence type="ECO:0000256" key="2">
    <source>
        <dbReference type="ARBA" id="ARBA00001966"/>
    </source>
</evidence>
<dbReference type="AlphaFoldDB" id="A0A371PKL0"/>
<keyword evidence="6 9" id="KW-0249">Electron transport</keyword>
<comment type="function">
    <text evidence="9">Ferredoxins are iron-sulfur proteins that transfer electrons in a wide variety of metabolic reactions.</text>
</comment>
<evidence type="ECO:0000256" key="6">
    <source>
        <dbReference type="ARBA" id="ARBA00022982"/>
    </source>
</evidence>